<keyword evidence="1" id="KW-1133">Transmembrane helix</keyword>
<comment type="caution">
    <text evidence="2">The sequence shown here is derived from an EMBL/GenBank/DDBJ whole genome shotgun (WGS) entry which is preliminary data.</text>
</comment>
<keyword evidence="1" id="KW-0472">Membrane</keyword>
<gene>
    <name evidence="2" type="ORF">U725_02790</name>
</gene>
<dbReference type="EMBL" id="AZSI01000230">
    <property type="protein sequence ID" value="KEY61082.1"/>
    <property type="molecule type" value="Genomic_DNA"/>
</dbReference>
<keyword evidence="1" id="KW-0812">Transmembrane</keyword>
<feature type="transmembrane region" description="Helical" evidence="1">
    <location>
        <begin position="74"/>
        <end position="92"/>
    </location>
</feature>
<dbReference type="Proteomes" id="UP000028401">
    <property type="component" value="Unassembled WGS sequence"/>
</dbReference>
<sequence>MSVFKDKIKKCLIFLSDIFYIIIFQNNLVYQRFLYNYRCLYNLEKFILRSCCLLFPLRFQFHNLLKTLLNYYNYFQNIHLIFFQFFYSFFLAPL</sequence>
<dbReference type="AlphaFoldDB" id="A0A084A703"/>
<proteinExistence type="predicted"/>
<accession>A0A084A703</accession>
<name>A0A084A703_LACLC</name>
<evidence type="ECO:0000256" key="1">
    <source>
        <dbReference type="SAM" id="Phobius"/>
    </source>
</evidence>
<evidence type="ECO:0000313" key="3">
    <source>
        <dbReference type="Proteomes" id="UP000028401"/>
    </source>
</evidence>
<feature type="transmembrane region" description="Helical" evidence="1">
    <location>
        <begin position="12"/>
        <end position="30"/>
    </location>
</feature>
<organism evidence="2 3">
    <name type="scientific">Lactococcus cremoris subsp. cremoris GE214</name>
    <dbReference type="NCBI Taxonomy" id="1415168"/>
    <lineage>
        <taxon>Bacteria</taxon>
        <taxon>Bacillati</taxon>
        <taxon>Bacillota</taxon>
        <taxon>Bacilli</taxon>
        <taxon>Lactobacillales</taxon>
        <taxon>Streptococcaceae</taxon>
        <taxon>Lactococcus</taxon>
        <taxon>Lactococcus cremoris subsp. cremoris</taxon>
    </lineage>
</organism>
<evidence type="ECO:0000313" key="2">
    <source>
        <dbReference type="EMBL" id="KEY61082.1"/>
    </source>
</evidence>
<reference evidence="2 3" key="1">
    <citation type="submission" date="2014-06" db="EMBL/GenBank/DDBJ databases">
        <title>Draft genome sequence of the putrescine producing strain Lactococcus lactis subsp cremoris GE214.</title>
        <authorList>
            <person name="Ladero V."/>
            <person name="Linares D.M."/>
            <person name="del Rio B."/>
            <person name="Mayo B."/>
            <person name="Martin M.C."/>
            <person name="Fernandez M."/>
            <person name="Alvarez M.A."/>
        </authorList>
    </citation>
    <scope>NUCLEOTIDE SEQUENCE [LARGE SCALE GENOMIC DNA]</scope>
    <source>
        <strain evidence="2 3">GE214</strain>
    </source>
</reference>
<protein>
    <submittedName>
        <fullName evidence="2">Putative Cop protein</fullName>
    </submittedName>
</protein>